<dbReference type="PROSITE" id="PS50297">
    <property type="entry name" value="ANK_REP_REGION"/>
    <property type="match status" value="2"/>
</dbReference>
<dbReference type="SMART" id="SM00248">
    <property type="entry name" value="ANK"/>
    <property type="match status" value="2"/>
</dbReference>
<dbReference type="SUPFAM" id="SSF48403">
    <property type="entry name" value="Ankyrin repeat"/>
    <property type="match status" value="1"/>
</dbReference>
<evidence type="ECO:0000256" key="1">
    <source>
        <dbReference type="ARBA" id="ARBA00022737"/>
    </source>
</evidence>
<proteinExistence type="predicted"/>
<organism evidence="5 6">
    <name type="scientific">Clonostachys solani</name>
    <dbReference type="NCBI Taxonomy" id="160281"/>
    <lineage>
        <taxon>Eukaryota</taxon>
        <taxon>Fungi</taxon>
        <taxon>Dikarya</taxon>
        <taxon>Ascomycota</taxon>
        <taxon>Pezizomycotina</taxon>
        <taxon>Sordariomycetes</taxon>
        <taxon>Hypocreomycetidae</taxon>
        <taxon>Hypocreales</taxon>
        <taxon>Bionectriaceae</taxon>
        <taxon>Clonostachys</taxon>
    </lineage>
</organism>
<keyword evidence="1" id="KW-0677">Repeat</keyword>
<dbReference type="PANTHER" id="PTHR24201:SF16">
    <property type="entry name" value="ANKYRIN-1-LIKE-RELATED"/>
    <property type="match status" value="1"/>
</dbReference>
<dbReference type="Gene3D" id="1.25.40.20">
    <property type="entry name" value="Ankyrin repeat-containing domain"/>
    <property type="match status" value="1"/>
</dbReference>
<feature type="domain" description="Single-strand DNA deaminase toxin A-like C-terminal" evidence="4">
    <location>
        <begin position="367"/>
        <end position="427"/>
    </location>
</feature>
<evidence type="ECO:0000256" key="2">
    <source>
        <dbReference type="ARBA" id="ARBA00023043"/>
    </source>
</evidence>
<comment type="caution">
    <text evidence="5">The sequence shown here is derived from an EMBL/GenBank/DDBJ whole genome shotgun (WGS) entry which is preliminary data.</text>
</comment>
<accession>A0A9N9ZBB4</accession>
<feature type="repeat" description="ANK" evidence="3">
    <location>
        <begin position="234"/>
        <end position="260"/>
    </location>
</feature>
<dbReference type="Pfam" id="PF12796">
    <property type="entry name" value="Ank_2"/>
    <property type="match status" value="1"/>
</dbReference>
<sequence length="516" mass="57853">MAEQAQTADKPIQAAAVWWNIISVYVHCPSCEKIHKHGFAGYDGSQRLSHCSRPVGHVDYEILYPFNEQEGDVSYEIDKQRALFVAGGADPAEYFVDQTCDQQLSLTQDMGSRRKWIEATETISFDSDQTPGGYTCKLIDCVVSNMIFGHIEPVSQYLESSTESDIFLHGVSAWDYPGNNHDGDGDDSSSKRLVEKATRTSGKTALHLAACEICPRILELLLQKGASPNARDVDGRTPLVEAALWGRLENVKTLLKFGAEKELECVRNGRRLQAVDFARPLPANVEERHERCGMYREDTYQRDLDRKAIVCLLKNRELEESLHQNHHNIAGFAFTRSPTTLIAHFDIPNEWKTIGVLYRGSAFHPVAAMSGWGHQEDPDINIQIGGRDWIDEIRRLCEIVGHSLEPNARDQGQAGRYNACHAEKQLVAYFVNKHLFLAHETGDDLDMARLHLGEPSAEESNQLKHREKLSALKSAAPATSLKKAKIMVCRPICSDCHRFVERTNTALGLDITVSHH</sequence>
<evidence type="ECO:0000259" key="4">
    <source>
        <dbReference type="Pfam" id="PF24120"/>
    </source>
</evidence>
<dbReference type="OrthoDB" id="341259at2759"/>
<dbReference type="Pfam" id="PF24120">
    <property type="entry name" value="SsdA_C"/>
    <property type="match status" value="1"/>
</dbReference>
<dbReference type="InterPro" id="IPR057517">
    <property type="entry name" value="SsdA-like_C"/>
</dbReference>
<evidence type="ECO:0000256" key="3">
    <source>
        <dbReference type="PROSITE-ProRule" id="PRU00023"/>
    </source>
</evidence>
<dbReference type="EMBL" id="CABFOC020000044">
    <property type="protein sequence ID" value="CAH0052458.1"/>
    <property type="molecule type" value="Genomic_DNA"/>
</dbReference>
<reference evidence="5 6" key="2">
    <citation type="submission" date="2021-10" db="EMBL/GenBank/DDBJ databases">
        <authorList>
            <person name="Piombo E."/>
        </authorList>
    </citation>
    <scope>NUCLEOTIDE SEQUENCE [LARGE SCALE GENOMIC DNA]</scope>
</reference>
<dbReference type="AlphaFoldDB" id="A0A9N9ZBB4"/>
<reference evidence="6" key="1">
    <citation type="submission" date="2019-06" db="EMBL/GenBank/DDBJ databases">
        <authorList>
            <person name="Broberg M."/>
        </authorList>
    </citation>
    <scope>NUCLEOTIDE SEQUENCE [LARGE SCALE GENOMIC DNA]</scope>
</reference>
<feature type="repeat" description="ANK" evidence="3">
    <location>
        <begin position="201"/>
        <end position="233"/>
    </location>
</feature>
<keyword evidence="6" id="KW-1185">Reference proteome</keyword>
<protein>
    <recommendedName>
        <fullName evidence="4">Single-strand DNA deaminase toxin A-like C-terminal domain-containing protein</fullName>
    </recommendedName>
</protein>
<evidence type="ECO:0000313" key="5">
    <source>
        <dbReference type="EMBL" id="CAH0052458.1"/>
    </source>
</evidence>
<keyword evidence="2 3" id="KW-0040">ANK repeat</keyword>
<name>A0A9N9ZBB4_9HYPO</name>
<evidence type="ECO:0000313" key="6">
    <source>
        <dbReference type="Proteomes" id="UP000775872"/>
    </source>
</evidence>
<dbReference type="InterPro" id="IPR002110">
    <property type="entry name" value="Ankyrin_rpt"/>
</dbReference>
<dbReference type="PROSITE" id="PS50088">
    <property type="entry name" value="ANK_REPEAT"/>
    <property type="match status" value="2"/>
</dbReference>
<dbReference type="InterPro" id="IPR036770">
    <property type="entry name" value="Ankyrin_rpt-contain_sf"/>
</dbReference>
<dbReference type="PANTHER" id="PTHR24201">
    <property type="entry name" value="ANK_REP_REGION DOMAIN-CONTAINING PROTEIN"/>
    <property type="match status" value="1"/>
</dbReference>
<dbReference type="Proteomes" id="UP000775872">
    <property type="component" value="Unassembled WGS sequence"/>
</dbReference>
<dbReference type="GO" id="GO:0005634">
    <property type="term" value="C:nucleus"/>
    <property type="evidence" value="ECO:0007669"/>
    <property type="project" value="TreeGrafter"/>
</dbReference>
<gene>
    <name evidence="5" type="ORF">CSOL1703_00015582</name>
</gene>
<dbReference type="InterPro" id="IPR050776">
    <property type="entry name" value="Ank_Repeat/CDKN_Inhibitor"/>
</dbReference>